<dbReference type="GO" id="GO:0030001">
    <property type="term" value="P:metal ion transport"/>
    <property type="evidence" value="ECO:0007669"/>
    <property type="project" value="InterPro"/>
</dbReference>
<keyword evidence="2 5" id="KW-0813">Transport</keyword>
<dbReference type="GO" id="GO:0007155">
    <property type="term" value="P:cell adhesion"/>
    <property type="evidence" value="ECO:0007669"/>
    <property type="project" value="InterPro"/>
</dbReference>
<dbReference type="InterPro" id="IPR006128">
    <property type="entry name" value="Lipoprotein_PsaA-like"/>
</dbReference>
<dbReference type="PANTHER" id="PTHR42953:SF1">
    <property type="entry name" value="METAL-BINDING PROTEIN HI_0362-RELATED"/>
    <property type="match status" value="1"/>
</dbReference>
<sequence>MQVVTTVAPITSIVASVAGDRAEITGLVPEGTNSHTFDPPPSAAAVLSEADIVVINGLKLEEPTKDLAEATMAEGATLVEIGTQVLPESEYIYDFSFPREEGKPNPHLWTDPTWAIRYAAVARDVLSDADPDGEALYQRNYKAFEAQATELSDALRVDQDSIPAGGKELLTYHDAYAYFAKTYGWEVIGAIQPENFEDPTPREVATLIDQVRAEDVPVIFGSEVFPSAVLEEVGRATGARYEDTLRDDDLPGDPGDVEHSWLGLMRYNYVTMINGLGGEATALAALDTTPAVRDDASYPQ</sequence>
<evidence type="ECO:0000256" key="5">
    <source>
        <dbReference type="RuleBase" id="RU003512"/>
    </source>
</evidence>
<comment type="similarity">
    <text evidence="5">Belongs to the bacterial solute-binding protein 9 family.</text>
</comment>
<gene>
    <name evidence="6" type="ORF">AVDCRST_MAG75-2356</name>
</gene>
<evidence type="ECO:0000256" key="3">
    <source>
        <dbReference type="ARBA" id="ARBA00022723"/>
    </source>
</evidence>
<comment type="subcellular location">
    <subcellularLocation>
        <location evidence="1">Cell envelope</location>
    </subcellularLocation>
</comment>
<dbReference type="PANTHER" id="PTHR42953">
    <property type="entry name" value="HIGH-AFFINITY ZINC UPTAKE SYSTEM PROTEIN ZNUA-RELATED"/>
    <property type="match status" value="1"/>
</dbReference>
<reference evidence="6" key="1">
    <citation type="submission" date="2020-02" db="EMBL/GenBank/DDBJ databases">
        <authorList>
            <person name="Meier V. D."/>
        </authorList>
    </citation>
    <scope>NUCLEOTIDE SEQUENCE</scope>
    <source>
        <strain evidence="6">AVDCRST_MAG75</strain>
    </source>
</reference>
<proteinExistence type="inferred from homology"/>
<evidence type="ECO:0000256" key="1">
    <source>
        <dbReference type="ARBA" id="ARBA00004196"/>
    </source>
</evidence>
<dbReference type="Pfam" id="PF01297">
    <property type="entry name" value="ZnuA"/>
    <property type="match status" value="1"/>
</dbReference>
<dbReference type="InterPro" id="IPR050492">
    <property type="entry name" value="Bact_metal-bind_prot9"/>
</dbReference>
<dbReference type="AlphaFoldDB" id="A0A6J4P789"/>
<keyword evidence="3" id="KW-0479">Metal-binding</keyword>
<accession>A0A6J4P789</accession>
<keyword evidence="4" id="KW-0732">Signal</keyword>
<organism evidence="6">
    <name type="scientific">uncultured Propionibacteriaceae bacterium</name>
    <dbReference type="NCBI Taxonomy" id="257457"/>
    <lineage>
        <taxon>Bacteria</taxon>
        <taxon>Bacillati</taxon>
        <taxon>Actinomycetota</taxon>
        <taxon>Actinomycetes</taxon>
        <taxon>Propionibacteriales</taxon>
        <taxon>Propionibacteriaceae</taxon>
        <taxon>environmental samples</taxon>
    </lineage>
</organism>
<dbReference type="InterPro" id="IPR006129">
    <property type="entry name" value="AdhesinB"/>
</dbReference>
<protein>
    <submittedName>
        <fullName evidence="6">Zinc ABC transporter, substrate-binding protein ZnuA</fullName>
    </submittedName>
</protein>
<evidence type="ECO:0000256" key="2">
    <source>
        <dbReference type="ARBA" id="ARBA00022448"/>
    </source>
</evidence>
<dbReference type="PRINTS" id="PR00690">
    <property type="entry name" value="ADHESNFAMILY"/>
</dbReference>
<dbReference type="SUPFAM" id="SSF53807">
    <property type="entry name" value="Helical backbone' metal receptor"/>
    <property type="match status" value="1"/>
</dbReference>
<dbReference type="EMBL" id="CADCUO010000164">
    <property type="protein sequence ID" value="CAA9404622.1"/>
    <property type="molecule type" value="Genomic_DNA"/>
</dbReference>
<dbReference type="InterPro" id="IPR006127">
    <property type="entry name" value="ZnuA-like"/>
</dbReference>
<name>A0A6J4P789_9ACTN</name>
<dbReference type="PRINTS" id="PR00691">
    <property type="entry name" value="ADHESINB"/>
</dbReference>
<evidence type="ECO:0000256" key="4">
    <source>
        <dbReference type="ARBA" id="ARBA00022729"/>
    </source>
</evidence>
<evidence type="ECO:0000313" key="6">
    <source>
        <dbReference type="EMBL" id="CAA9404622.1"/>
    </source>
</evidence>
<dbReference type="GO" id="GO:0030313">
    <property type="term" value="C:cell envelope"/>
    <property type="evidence" value="ECO:0007669"/>
    <property type="project" value="UniProtKB-SubCell"/>
</dbReference>
<dbReference type="Gene3D" id="3.40.50.1980">
    <property type="entry name" value="Nitrogenase molybdenum iron protein domain"/>
    <property type="match status" value="2"/>
</dbReference>
<dbReference type="GO" id="GO:0046872">
    <property type="term" value="F:metal ion binding"/>
    <property type="evidence" value="ECO:0007669"/>
    <property type="project" value="UniProtKB-KW"/>
</dbReference>